<organism evidence="3 4">
    <name type="scientific">Clostridium simiarum</name>
    <dbReference type="NCBI Taxonomy" id="2841506"/>
    <lineage>
        <taxon>Bacteria</taxon>
        <taxon>Bacillati</taxon>
        <taxon>Bacillota</taxon>
        <taxon>Clostridia</taxon>
        <taxon>Eubacteriales</taxon>
        <taxon>Clostridiaceae</taxon>
        <taxon>Clostridium</taxon>
    </lineage>
</organism>
<accession>A0ABS6F109</accession>
<dbReference type="EMBL" id="JAHLQL010000003">
    <property type="protein sequence ID" value="MBU5592186.1"/>
    <property type="molecule type" value="Genomic_DNA"/>
</dbReference>
<protein>
    <submittedName>
        <fullName evidence="3">XRE family transcriptional regulator</fullName>
    </submittedName>
</protein>
<dbReference type="PANTHER" id="PTHR46558:SF3">
    <property type="entry name" value="TRANSCRIPTIONAL REGULATOR"/>
    <property type="match status" value="1"/>
</dbReference>
<dbReference type="PANTHER" id="PTHR46558">
    <property type="entry name" value="TRACRIPTIONAL REGULATORY PROTEIN-RELATED-RELATED"/>
    <property type="match status" value="1"/>
</dbReference>
<keyword evidence="1" id="KW-0238">DNA-binding</keyword>
<reference evidence="3 4" key="1">
    <citation type="submission" date="2021-06" db="EMBL/GenBank/DDBJ databases">
        <authorList>
            <person name="Sun Q."/>
            <person name="Li D."/>
        </authorList>
    </citation>
    <scope>NUCLEOTIDE SEQUENCE [LARGE SCALE GENOMIC DNA]</scope>
    <source>
        <strain evidence="3 4">MSJ-4</strain>
    </source>
</reference>
<dbReference type="SMART" id="SM00530">
    <property type="entry name" value="HTH_XRE"/>
    <property type="match status" value="1"/>
</dbReference>
<feature type="domain" description="HTH cro/C1-type" evidence="2">
    <location>
        <begin position="8"/>
        <end position="62"/>
    </location>
</feature>
<dbReference type="PROSITE" id="PS50943">
    <property type="entry name" value="HTH_CROC1"/>
    <property type="match status" value="1"/>
</dbReference>
<dbReference type="Proteomes" id="UP000736583">
    <property type="component" value="Unassembled WGS sequence"/>
</dbReference>
<dbReference type="Pfam" id="PF01381">
    <property type="entry name" value="HTH_3"/>
    <property type="match status" value="1"/>
</dbReference>
<dbReference type="RefSeq" id="WP_216457028.1">
    <property type="nucleotide sequence ID" value="NZ_JAHLQL010000003.1"/>
</dbReference>
<dbReference type="InterPro" id="IPR001387">
    <property type="entry name" value="Cro/C1-type_HTH"/>
</dbReference>
<evidence type="ECO:0000313" key="4">
    <source>
        <dbReference type="Proteomes" id="UP000736583"/>
    </source>
</evidence>
<gene>
    <name evidence="3" type="ORF">KQI89_10475</name>
</gene>
<dbReference type="Pfam" id="PF00717">
    <property type="entry name" value="Peptidase_S24"/>
    <property type="match status" value="1"/>
</dbReference>
<dbReference type="CDD" id="cd00093">
    <property type="entry name" value="HTH_XRE"/>
    <property type="match status" value="1"/>
</dbReference>
<comment type="caution">
    <text evidence="3">The sequence shown here is derived from an EMBL/GenBank/DDBJ whole genome shotgun (WGS) entry which is preliminary data.</text>
</comment>
<sequence>MSRVGEKIKKARLEANMTQKQLSKKLGVAESFINDLEMGKKIINENLIARISKVLNKDINDISMSFDEEALKEEKSSTKAYSEEKSTSKKNKVKEEVQEVWSEAFGDVLKNVPIFNYAMNRVLGHKKMPVMSNKIEGYSQDRVFFIEIENDDMVGFRIGKGDLAFCHSLKDVENNSICLIELNGERVIRQIKRLDNTKALLLSNKVNLKTETVQIKDIRVVGKLDRLEIKL</sequence>
<dbReference type="CDD" id="cd06529">
    <property type="entry name" value="S24_LexA-like"/>
    <property type="match status" value="1"/>
</dbReference>
<name>A0ABS6F109_9CLOT</name>
<dbReference type="InterPro" id="IPR015927">
    <property type="entry name" value="Peptidase_S24_S26A/B/C"/>
</dbReference>
<evidence type="ECO:0000313" key="3">
    <source>
        <dbReference type="EMBL" id="MBU5592186.1"/>
    </source>
</evidence>
<evidence type="ECO:0000256" key="1">
    <source>
        <dbReference type="ARBA" id="ARBA00023125"/>
    </source>
</evidence>
<proteinExistence type="predicted"/>
<keyword evidence="4" id="KW-1185">Reference proteome</keyword>
<dbReference type="InterPro" id="IPR039418">
    <property type="entry name" value="LexA-like"/>
</dbReference>
<evidence type="ECO:0000259" key="2">
    <source>
        <dbReference type="PROSITE" id="PS50943"/>
    </source>
</evidence>